<name>A0A5B8M3A2_9MICO</name>
<dbReference type="AlphaFoldDB" id="A0A5B8M3A2"/>
<evidence type="ECO:0000313" key="3">
    <source>
        <dbReference type="Proteomes" id="UP000320216"/>
    </source>
</evidence>
<dbReference type="PANTHER" id="PTHR43194">
    <property type="entry name" value="HYDROLASE ALPHA/BETA FOLD FAMILY"/>
    <property type="match status" value="1"/>
</dbReference>
<dbReference type="KEGG" id="huw:FPZ11_07570"/>
<reference evidence="2 3" key="1">
    <citation type="submission" date="2019-07" db="EMBL/GenBank/DDBJ databases">
        <title>Full genome sequence of Humibacter sp. WJ7-1.</title>
        <authorList>
            <person name="Im W.-T."/>
        </authorList>
    </citation>
    <scope>NUCLEOTIDE SEQUENCE [LARGE SCALE GENOMIC DNA]</scope>
    <source>
        <strain evidence="2 3">WJ7-1</strain>
    </source>
</reference>
<dbReference type="OrthoDB" id="9804723at2"/>
<dbReference type="Gene3D" id="3.40.50.1820">
    <property type="entry name" value="alpha/beta hydrolase"/>
    <property type="match status" value="1"/>
</dbReference>
<accession>A0A5B8M3A2</accession>
<dbReference type="Pfam" id="PF00561">
    <property type="entry name" value="Abhydrolase_1"/>
    <property type="match status" value="1"/>
</dbReference>
<dbReference type="Proteomes" id="UP000320216">
    <property type="component" value="Chromosome"/>
</dbReference>
<dbReference type="GO" id="GO:0016787">
    <property type="term" value="F:hydrolase activity"/>
    <property type="evidence" value="ECO:0007669"/>
    <property type="project" value="UniProtKB-KW"/>
</dbReference>
<sequence length="238" mass="23672">MTDSLLTVRTVAGENPVLLIHGLGSNSRSDWEASGFVDALTSAGRGAILVDLPGHGDGPALARGEVTTGGIAAALAAAVDEHAGGRVDVIGYSLGARLAWALAATGRVNRLVLGGLSPMEPFALVNLDALADAAAGKGAPADQITGMFAGMLGAPGLDPTSVIALIGALAAEPFDATKDVPQVPTLFVSGEGDQMAQGVEQMVAGVPGATLVRVPGDHFGALASPEFRAAAIGFVTES</sequence>
<dbReference type="EMBL" id="CP042305">
    <property type="protein sequence ID" value="QDZ14631.1"/>
    <property type="molecule type" value="Genomic_DNA"/>
</dbReference>
<dbReference type="InterPro" id="IPR029058">
    <property type="entry name" value="AB_hydrolase_fold"/>
</dbReference>
<evidence type="ECO:0000259" key="1">
    <source>
        <dbReference type="Pfam" id="PF00561"/>
    </source>
</evidence>
<dbReference type="RefSeq" id="WP_146319723.1">
    <property type="nucleotide sequence ID" value="NZ_CP042305.1"/>
</dbReference>
<organism evidence="2 3">
    <name type="scientific">Humibacter ginsenosidimutans</name>
    <dbReference type="NCBI Taxonomy" id="2599293"/>
    <lineage>
        <taxon>Bacteria</taxon>
        <taxon>Bacillati</taxon>
        <taxon>Actinomycetota</taxon>
        <taxon>Actinomycetes</taxon>
        <taxon>Micrococcales</taxon>
        <taxon>Microbacteriaceae</taxon>
        <taxon>Humibacter</taxon>
    </lineage>
</organism>
<keyword evidence="2" id="KW-0378">Hydrolase</keyword>
<dbReference type="InterPro" id="IPR050228">
    <property type="entry name" value="Carboxylesterase_BioH"/>
</dbReference>
<keyword evidence="3" id="KW-1185">Reference proteome</keyword>
<protein>
    <submittedName>
        <fullName evidence="2">Alpha/beta hydrolase</fullName>
    </submittedName>
</protein>
<feature type="domain" description="AB hydrolase-1" evidence="1">
    <location>
        <begin position="15"/>
        <end position="121"/>
    </location>
</feature>
<gene>
    <name evidence="2" type="ORF">FPZ11_07570</name>
</gene>
<dbReference type="PANTHER" id="PTHR43194:SF5">
    <property type="entry name" value="PIMELOYL-[ACYL-CARRIER PROTEIN] METHYL ESTER ESTERASE"/>
    <property type="match status" value="1"/>
</dbReference>
<evidence type="ECO:0000313" key="2">
    <source>
        <dbReference type="EMBL" id="QDZ14631.1"/>
    </source>
</evidence>
<dbReference type="InterPro" id="IPR000073">
    <property type="entry name" value="AB_hydrolase_1"/>
</dbReference>
<dbReference type="SUPFAM" id="SSF53474">
    <property type="entry name" value="alpha/beta-Hydrolases"/>
    <property type="match status" value="1"/>
</dbReference>
<proteinExistence type="predicted"/>